<dbReference type="GO" id="GO:0003677">
    <property type="term" value="F:DNA binding"/>
    <property type="evidence" value="ECO:0007669"/>
    <property type="project" value="UniProtKB-KW"/>
</dbReference>
<evidence type="ECO:0000256" key="1">
    <source>
        <dbReference type="ARBA" id="ARBA00004123"/>
    </source>
</evidence>
<evidence type="ECO:0000256" key="2">
    <source>
        <dbReference type="ARBA" id="ARBA00022723"/>
    </source>
</evidence>
<dbReference type="InterPro" id="IPR009057">
    <property type="entry name" value="Homeodomain-like_sf"/>
</dbReference>
<reference evidence="10" key="2">
    <citation type="submission" date="2022-10" db="EMBL/GenBank/DDBJ databases">
        <authorList>
            <consortium name="ENA_rothamsted_submissions"/>
            <consortium name="culmorum"/>
            <person name="King R."/>
        </authorList>
    </citation>
    <scope>NUCLEOTIDE SEQUENCE</scope>
</reference>
<keyword evidence="2" id="KW-0479">Metal-binding</keyword>
<keyword evidence="5" id="KW-0238">DNA-binding</keyword>
<dbReference type="PANTHER" id="PTHR19303">
    <property type="entry name" value="TRANSPOSON"/>
    <property type="match status" value="1"/>
</dbReference>
<dbReference type="SUPFAM" id="SSF46689">
    <property type="entry name" value="Homeodomain-like"/>
    <property type="match status" value="1"/>
</dbReference>
<evidence type="ECO:0000256" key="5">
    <source>
        <dbReference type="ARBA" id="ARBA00023125"/>
    </source>
</evidence>
<organism evidence="10 11">
    <name type="scientific">Aphis gossypii</name>
    <name type="common">Cotton aphid</name>
    <dbReference type="NCBI Taxonomy" id="80765"/>
    <lineage>
        <taxon>Eukaryota</taxon>
        <taxon>Metazoa</taxon>
        <taxon>Ecdysozoa</taxon>
        <taxon>Arthropoda</taxon>
        <taxon>Hexapoda</taxon>
        <taxon>Insecta</taxon>
        <taxon>Pterygota</taxon>
        <taxon>Neoptera</taxon>
        <taxon>Paraneoptera</taxon>
        <taxon>Hemiptera</taxon>
        <taxon>Sternorrhyncha</taxon>
        <taxon>Aphidomorpha</taxon>
        <taxon>Aphidoidea</taxon>
        <taxon>Aphididae</taxon>
        <taxon>Aphidini</taxon>
        <taxon>Aphis</taxon>
        <taxon>Aphis</taxon>
    </lineage>
</organism>
<dbReference type="Pfam" id="PF03221">
    <property type="entry name" value="HTH_Tnp_Tc5"/>
    <property type="match status" value="1"/>
</dbReference>
<dbReference type="Proteomes" id="UP001154329">
    <property type="component" value="Chromosome 3"/>
</dbReference>
<dbReference type="GO" id="GO:0005634">
    <property type="term" value="C:nucleus"/>
    <property type="evidence" value="ECO:0007669"/>
    <property type="project" value="UniProtKB-SubCell"/>
</dbReference>
<dbReference type="Gene3D" id="1.10.10.60">
    <property type="entry name" value="Homeodomain-like"/>
    <property type="match status" value="1"/>
</dbReference>
<dbReference type="InterPro" id="IPR011011">
    <property type="entry name" value="Znf_FYVE_PHD"/>
</dbReference>
<dbReference type="Gene3D" id="3.30.420.10">
    <property type="entry name" value="Ribonuclease H-like superfamily/Ribonuclease H"/>
    <property type="match status" value="1"/>
</dbReference>
<reference evidence="10" key="1">
    <citation type="submission" date="2022-02" db="EMBL/GenBank/DDBJ databases">
        <authorList>
            <person name="King R."/>
        </authorList>
    </citation>
    <scope>NUCLEOTIDE SEQUENCE</scope>
</reference>
<evidence type="ECO:0000313" key="11">
    <source>
        <dbReference type="Proteomes" id="UP001154329"/>
    </source>
</evidence>
<dbReference type="EMBL" id="OU899036">
    <property type="protein sequence ID" value="CAH1731933.1"/>
    <property type="molecule type" value="Genomic_DNA"/>
</dbReference>
<dbReference type="PANTHER" id="PTHR19303:SF74">
    <property type="entry name" value="POGO TRANSPOSABLE ELEMENT WITH KRAB DOMAIN"/>
    <property type="match status" value="1"/>
</dbReference>
<dbReference type="AlphaFoldDB" id="A0A9P0J7Q9"/>
<evidence type="ECO:0000256" key="8">
    <source>
        <dbReference type="SAM" id="MobiDB-lite"/>
    </source>
</evidence>
<feature type="region of interest" description="Disordered" evidence="8">
    <location>
        <begin position="526"/>
        <end position="570"/>
    </location>
</feature>
<dbReference type="Gene3D" id="3.30.40.10">
    <property type="entry name" value="Zinc/RING finger domain, C3HC4 (zinc finger)"/>
    <property type="match status" value="1"/>
</dbReference>
<evidence type="ECO:0000259" key="9">
    <source>
        <dbReference type="PROSITE" id="PS51253"/>
    </source>
</evidence>
<dbReference type="GO" id="GO:0008270">
    <property type="term" value="F:zinc ion binding"/>
    <property type="evidence" value="ECO:0007669"/>
    <property type="project" value="UniProtKB-KW"/>
</dbReference>
<feature type="compositionally biased region" description="Basic and acidic residues" evidence="8">
    <location>
        <begin position="537"/>
        <end position="552"/>
    </location>
</feature>
<protein>
    <recommendedName>
        <fullName evidence="9">HTH CENPB-type domain-containing protein</fullName>
    </recommendedName>
</protein>
<evidence type="ECO:0000256" key="3">
    <source>
        <dbReference type="ARBA" id="ARBA00022771"/>
    </source>
</evidence>
<dbReference type="InterPro" id="IPR050863">
    <property type="entry name" value="CenT-Element_Derived"/>
</dbReference>
<evidence type="ECO:0000256" key="7">
    <source>
        <dbReference type="SAM" id="Coils"/>
    </source>
</evidence>
<feature type="domain" description="HTH CENPB-type" evidence="9">
    <location>
        <begin position="63"/>
        <end position="138"/>
    </location>
</feature>
<evidence type="ECO:0000313" key="10">
    <source>
        <dbReference type="EMBL" id="CAH1731933.1"/>
    </source>
</evidence>
<sequence>MNNRWVFVVMASKPKFKYNTNSMENAIKAVREKNMNVYRASLEFNVPRSSLQNLLDGKADINVRKFGPKPVLDQYEELLVKWIEVMSEKGFPIVSSDLLSSVEKIVKEMKLDTKFPNGKPGKKWLKLFMNRHPSIAKRTVEKVTKSRACVTKQQILNWFSNIESFLIDSNLRDILEDPSRIFNTDESGFMMCPKGEKVLSIRGQKNVYEVVGNNEKQQITVLVNVSADGIVAPTMVVFAGKRLPKGIAQTMPEDWAMAKSDKGWITGETFFEYVLNVFYPWLVEKNIKLPVILFLDGHVSHLTYHLSVFCESKGIHIIAFYPNATHIQQPLDVAMFGPLKQEWAKEVHKWRMQTQEPLNKMQFSPMLNTVIKTRLTEATIKSGFATCGLYPWNPQAIDYSKCLTTSCDPEPSNPDPDNIPLPTSVELNNNQLGHNYLEIIINKQTLQQFKEELNNDVWTGPTEAKDLFEVWRTSYLLSSGTTVEEDQCVMIDNLTPETFDYIPTLNKQILEPNVETIVESVDLSNTPSCSTAFPKDPTSEEKRRNKLAEKISPHTGGKGVPSPFKKNLLWPKTPEKRNKVNRRLRMPSVVTSKKFQEFEEKKLKEKQIQEQLKAERKRKREDKKNDCKAKRVTKKRGIAEDEDEDWQCAVCLCRYNSEVIRGIVRQWVECDGCKKQFHVECIPKEHKKDFDLDIDDEEEIEFVCHLCVPNDDELSGIEDFDDFSENSDDEA</sequence>
<keyword evidence="3" id="KW-0863">Zinc-finger</keyword>
<evidence type="ECO:0000256" key="4">
    <source>
        <dbReference type="ARBA" id="ARBA00022833"/>
    </source>
</evidence>
<gene>
    <name evidence="10" type="ORF">APHIGO_LOCUS8546</name>
</gene>
<dbReference type="InterPro" id="IPR019786">
    <property type="entry name" value="Zinc_finger_PHD-type_CS"/>
</dbReference>
<evidence type="ECO:0000256" key="6">
    <source>
        <dbReference type="ARBA" id="ARBA00023242"/>
    </source>
</evidence>
<comment type="subcellular location">
    <subcellularLocation>
        <location evidence="1">Nucleus</location>
    </subcellularLocation>
</comment>
<accession>A0A9P0J7Q9</accession>
<dbReference type="Pfam" id="PF05225">
    <property type="entry name" value="HTH_psq"/>
    <property type="match status" value="1"/>
</dbReference>
<dbReference type="Pfam" id="PF03184">
    <property type="entry name" value="DDE_1"/>
    <property type="match status" value="1"/>
</dbReference>
<proteinExistence type="predicted"/>
<keyword evidence="6" id="KW-0539">Nucleus</keyword>
<dbReference type="InterPro" id="IPR036397">
    <property type="entry name" value="RNaseH_sf"/>
</dbReference>
<dbReference type="PROSITE" id="PS51253">
    <property type="entry name" value="HTH_CENPB"/>
    <property type="match status" value="1"/>
</dbReference>
<dbReference type="InterPro" id="IPR013083">
    <property type="entry name" value="Znf_RING/FYVE/PHD"/>
</dbReference>
<dbReference type="SUPFAM" id="SSF57903">
    <property type="entry name" value="FYVE/PHD zinc finger"/>
    <property type="match status" value="1"/>
</dbReference>
<keyword evidence="4" id="KW-0862">Zinc</keyword>
<keyword evidence="11" id="KW-1185">Reference proteome</keyword>
<dbReference type="PROSITE" id="PS01359">
    <property type="entry name" value="ZF_PHD_1"/>
    <property type="match status" value="1"/>
</dbReference>
<feature type="coiled-coil region" evidence="7">
    <location>
        <begin position="595"/>
        <end position="625"/>
    </location>
</feature>
<name>A0A9P0J7Q9_APHGO</name>
<keyword evidence="7" id="KW-0175">Coiled coil</keyword>
<dbReference type="SMART" id="SM00674">
    <property type="entry name" value="CENPB"/>
    <property type="match status" value="1"/>
</dbReference>
<dbReference type="InterPro" id="IPR004875">
    <property type="entry name" value="DDE_SF_endonuclease_dom"/>
</dbReference>
<dbReference type="InterPro" id="IPR007889">
    <property type="entry name" value="HTH_Psq"/>
</dbReference>
<dbReference type="InterPro" id="IPR006600">
    <property type="entry name" value="HTH_CenpB_DNA-bd_dom"/>
</dbReference>